<dbReference type="SMART" id="SM00468">
    <property type="entry name" value="PreSET"/>
    <property type="match status" value="1"/>
</dbReference>
<keyword evidence="6" id="KW-1185">Reference proteome</keyword>
<organism evidence="5 6">
    <name type="scientific">Zosterops borbonicus</name>
    <dbReference type="NCBI Taxonomy" id="364589"/>
    <lineage>
        <taxon>Eukaryota</taxon>
        <taxon>Metazoa</taxon>
        <taxon>Chordata</taxon>
        <taxon>Craniata</taxon>
        <taxon>Vertebrata</taxon>
        <taxon>Euteleostomi</taxon>
        <taxon>Archelosauria</taxon>
        <taxon>Archosauria</taxon>
        <taxon>Dinosauria</taxon>
        <taxon>Saurischia</taxon>
        <taxon>Theropoda</taxon>
        <taxon>Coelurosauria</taxon>
        <taxon>Aves</taxon>
        <taxon>Neognathae</taxon>
        <taxon>Neoaves</taxon>
        <taxon>Telluraves</taxon>
        <taxon>Australaves</taxon>
        <taxon>Passeriformes</taxon>
        <taxon>Sylvioidea</taxon>
        <taxon>Zosteropidae</taxon>
        <taxon>Zosterops</taxon>
    </lineage>
</organism>
<feature type="domain" description="Pre-SET" evidence="4">
    <location>
        <begin position="1"/>
        <end position="72"/>
    </location>
</feature>
<dbReference type="GO" id="GO:0008270">
    <property type="term" value="F:zinc ion binding"/>
    <property type="evidence" value="ECO:0007669"/>
    <property type="project" value="InterPro"/>
</dbReference>
<accession>A0A8K1D528</accession>
<proteinExistence type="predicted"/>
<keyword evidence="3" id="KW-0156">Chromatin regulator</keyword>
<dbReference type="EMBL" id="SWJQ01003675">
    <property type="protein sequence ID" value="TRZ05673.1"/>
    <property type="molecule type" value="Genomic_DNA"/>
</dbReference>
<dbReference type="SUPFAM" id="SSF82199">
    <property type="entry name" value="SET domain"/>
    <property type="match status" value="1"/>
</dbReference>
<name>A0A8K1D528_9PASS</name>
<dbReference type="OrthoDB" id="5792673at2759"/>
<dbReference type="InterPro" id="IPR043550">
    <property type="entry name" value="EHMT1/EHMT2"/>
</dbReference>
<dbReference type="GO" id="GO:0000785">
    <property type="term" value="C:chromatin"/>
    <property type="evidence" value="ECO:0007669"/>
    <property type="project" value="TreeGrafter"/>
</dbReference>
<comment type="caution">
    <text evidence="5">The sequence shown here is derived from an EMBL/GenBank/DDBJ whole genome shotgun (WGS) entry which is preliminary data.</text>
</comment>
<evidence type="ECO:0000256" key="2">
    <source>
        <dbReference type="ARBA" id="ARBA00022691"/>
    </source>
</evidence>
<evidence type="ECO:0000313" key="6">
    <source>
        <dbReference type="Proteomes" id="UP000796761"/>
    </source>
</evidence>
<evidence type="ECO:0000256" key="1">
    <source>
        <dbReference type="ARBA" id="ARBA00022603"/>
    </source>
</evidence>
<keyword evidence="2" id="KW-0949">S-adenosyl-L-methionine</keyword>
<dbReference type="GO" id="GO:0046974">
    <property type="term" value="F:histone H3K9 methyltransferase activity"/>
    <property type="evidence" value="ECO:0007669"/>
    <property type="project" value="TreeGrafter"/>
</dbReference>
<gene>
    <name evidence="5" type="ORF">HGM15179_021434</name>
</gene>
<evidence type="ECO:0000313" key="5">
    <source>
        <dbReference type="EMBL" id="TRZ05673.1"/>
    </source>
</evidence>
<sequence>DVARGHENVPIPCVNGVDEEPCPQDYKYIAENCETSTMNIDHNITHLQDGRLLQEFNKIEPPLIFECNQACTCWRSCKNRVVQSGIKVRLQLYRTAKMGWGVRALQAIPPGTFICE</sequence>
<dbReference type="GO" id="GO:0005634">
    <property type="term" value="C:nucleus"/>
    <property type="evidence" value="ECO:0007669"/>
    <property type="project" value="InterPro"/>
</dbReference>
<reference evidence="5" key="1">
    <citation type="submission" date="2019-04" db="EMBL/GenBank/DDBJ databases">
        <title>Genome assembly of Zosterops borbonicus 15179.</title>
        <authorList>
            <person name="Leroy T."/>
            <person name="Anselmetti Y."/>
            <person name="Tilak M.-K."/>
            <person name="Nabholz B."/>
        </authorList>
    </citation>
    <scope>NUCLEOTIDE SEQUENCE</scope>
    <source>
        <strain evidence="5">HGM_15179</strain>
        <tissue evidence="5">Muscle</tissue>
    </source>
</reference>
<feature type="non-terminal residue" evidence="5">
    <location>
        <position position="116"/>
    </location>
</feature>
<dbReference type="GO" id="GO:0000122">
    <property type="term" value="P:negative regulation of transcription by RNA polymerase II"/>
    <property type="evidence" value="ECO:0007669"/>
    <property type="project" value="TreeGrafter"/>
</dbReference>
<dbReference type="GO" id="GO:0032259">
    <property type="term" value="P:methylation"/>
    <property type="evidence" value="ECO:0007669"/>
    <property type="project" value="UniProtKB-KW"/>
</dbReference>
<dbReference type="PANTHER" id="PTHR46307:SF1">
    <property type="entry name" value="HISTONE-LYSINE N-METHYLTRANSFERASE EHMT2"/>
    <property type="match status" value="1"/>
</dbReference>
<dbReference type="InterPro" id="IPR046341">
    <property type="entry name" value="SET_dom_sf"/>
</dbReference>
<keyword evidence="1" id="KW-0489">Methyltransferase</keyword>
<dbReference type="PANTHER" id="PTHR46307">
    <property type="entry name" value="G9A, ISOFORM B"/>
    <property type="match status" value="1"/>
</dbReference>
<evidence type="ECO:0000259" key="4">
    <source>
        <dbReference type="SMART" id="SM00468"/>
    </source>
</evidence>
<dbReference type="InterPro" id="IPR007728">
    <property type="entry name" value="Pre-SET_dom"/>
</dbReference>
<dbReference type="GO" id="GO:0002039">
    <property type="term" value="F:p53 binding"/>
    <property type="evidence" value="ECO:0007669"/>
    <property type="project" value="InterPro"/>
</dbReference>
<dbReference type="Gene3D" id="2.170.270.10">
    <property type="entry name" value="SET domain"/>
    <property type="match status" value="1"/>
</dbReference>
<dbReference type="Proteomes" id="UP000796761">
    <property type="component" value="Unassembled WGS sequence"/>
</dbReference>
<evidence type="ECO:0000256" key="3">
    <source>
        <dbReference type="ARBA" id="ARBA00022853"/>
    </source>
</evidence>
<keyword evidence="1" id="KW-0808">Transferase</keyword>
<dbReference type="AlphaFoldDB" id="A0A8K1D528"/>
<protein>
    <recommendedName>
        <fullName evidence="4">Pre-SET domain-containing protein</fullName>
    </recommendedName>
</protein>